<comment type="subcellular location">
    <subcellularLocation>
        <location evidence="1">Cell inner membrane</location>
        <topology evidence="1">Multi-pass membrane protein</topology>
    </subcellularLocation>
    <subcellularLocation>
        <location evidence="9">Cell membrane</location>
        <topology evidence="9">Multi-pass membrane protein</topology>
    </subcellularLocation>
</comment>
<dbReference type="Gene3D" id="1.20.81.30">
    <property type="entry name" value="Type II secretion system (T2SS), domain F"/>
    <property type="match status" value="2"/>
</dbReference>
<keyword evidence="14" id="KW-1185">Reference proteome</keyword>
<feature type="transmembrane region" description="Helical" evidence="11">
    <location>
        <begin position="249"/>
        <end position="266"/>
    </location>
</feature>
<dbReference type="PANTHER" id="PTHR30012">
    <property type="entry name" value="GENERAL SECRETION PATHWAY PROTEIN"/>
    <property type="match status" value="1"/>
</dbReference>
<keyword evidence="5" id="KW-0997">Cell inner membrane</keyword>
<dbReference type="PROSITE" id="PS00874">
    <property type="entry name" value="T2SP_F"/>
    <property type="match status" value="1"/>
</dbReference>
<reference evidence="13 14" key="1">
    <citation type="submission" date="2024-04" db="EMBL/GenBank/DDBJ databases">
        <title>Luteolibacter sp. isolated from soil.</title>
        <authorList>
            <person name="An J."/>
        </authorList>
    </citation>
    <scope>NUCLEOTIDE SEQUENCE [LARGE SCALE GENOMIC DNA]</scope>
    <source>
        <strain evidence="13 14">Y139</strain>
    </source>
</reference>
<feature type="region of interest" description="Disordered" evidence="10">
    <location>
        <begin position="1"/>
        <end position="24"/>
    </location>
</feature>
<dbReference type="InterPro" id="IPR003004">
    <property type="entry name" value="GspF/PilC"/>
</dbReference>
<feature type="transmembrane region" description="Helical" evidence="11">
    <location>
        <begin position="185"/>
        <end position="207"/>
    </location>
</feature>
<dbReference type="PANTHER" id="PTHR30012:SF7">
    <property type="entry name" value="PROTEIN TRANSPORT PROTEIN HOFC HOMOLOG"/>
    <property type="match status" value="1"/>
</dbReference>
<accession>A0ABU9B1P6</accession>
<comment type="similarity">
    <text evidence="2 9">Belongs to the GSP F family.</text>
</comment>
<dbReference type="InterPro" id="IPR018076">
    <property type="entry name" value="T2SS_GspF_dom"/>
</dbReference>
<keyword evidence="8 11" id="KW-0472">Membrane</keyword>
<evidence type="ECO:0000256" key="6">
    <source>
        <dbReference type="ARBA" id="ARBA00022692"/>
    </source>
</evidence>
<comment type="caution">
    <text evidence="13">The sequence shown here is derived from an EMBL/GenBank/DDBJ whole genome shotgun (WGS) entry which is preliminary data.</text>
</comment>
<keyword evidence="6 9" id="KW-0812">Transmembrane</keyword>
<dbReference type="PRINTS" id="PR00812">
    <property type="entry name" value="BCTERIALGSPF"/>
</dbReference>
<proteinExistence type="inferred from homology"/>
<dbReference type="Pfam" id="PF00482">
    <property type="entry name" value="T2SSF"/>
    <property type="match status" value="2"/>
</dbReference>
<evidence type="ECO:0000256" key="8">
    <source>
        <dbReference type="ARBA" id="ARBA00023136"/>
    </source>
</evidence>
<evidence type="ECO:0000256" key="11">
    <source>
        <dbReference type="SAM" id="Phobius"/>
    </source>
</evidence>
<sequence>MPQFQFTAADAKGEQMSGTIESTSEADAIQQLRSQGYYPLQVVEAGKGKLAAKKGAKKGAKAAAAKKKDKSSVGGRIKPKILMIFTRQLATLIDSGLPLLRGLTVLAKQEPNPVLRGTISALADSVQSGSTFSESLAQHPKIFNKLYVNMVKAGELGGVLEVVLVRLAEYQEKAHKLKNKIVSAMVYPVIVMFIAVAILVFLMLFIVPKFEAMFAELGKDAELPMISQVVFGTSKFFLNATLVPPVPNVVWVFVAAGAIFAGFNMWGKTKKGRRAIDSLKLKAPIFGDIQRKSAIARFARTLGTLVTSGVPILQALNITRDTAGNVVVSDAIEKVHEAVKEGESIVTPLQATNGVFPNMVISMVDVGEETGQLPEMLLKVADVYDDEVDNAVTALTSILEPIMIVVLALVVGAVVFALFLPLIKIISEMGNM</sequence>
<evidence type="ECO:0000256" key="1">
    <source>
        <dbReference type="ARBA" id="ARBA00004429"/>
    </source>
</evidence>
<feature type="transmembrane region" description="Helical" evidence="11">
    <location>
        <begin position="402"/>
        <end position="423"/>
    </location>
</feature>
<gene>
    <name evidence="13" type="ORF">WKV53_25770</name>
</gene>
<name>A0ABU9B1P6_9BACT</name>
<evidence type="ECO:0000256" key="5">
    <source>
        <dbReference type="ARBA" id="ARBA00022519"/>
    </source>
</evidence>
<evidence type="ECO:0000256" key="10">
    <source>
        <dbReference type="SAM" id="MobiDB-lite"/>
    </source>
</evidence>
<feature type="domain" description="Type II secretion system protein GspF" evidence="12">
    <location>
        <begin position="298"/>
        <end position="421"/>
    </location>
</feature>
<dbReference type="EMBL" id="JBBUKT010000014">
    <property type="protein sequence ID" value="MEK7953951.1"/>
    <property type="molecule type" value="Genomic_DNA"/>
</dbReference>
<dbReference type="Proteomes" id="UP001371305">
    <property type="component" value="Unassembled WGS sequence"/>
</dbReference>
<keyword evidence="4" id="KW-1003">Cell membrane</keyword>
<organism evidence="13 14">
    <name type="scientific">Luteolibacter soli</name>
    <dbReference type="NCBI Taxonomy" id="3135280"/>
    <lineage>
        <taxon>Bacteria</taxon>
        <taxon>Pseudomonadati</taxon>
        <taxon>Verrucomicrobiota</taxon>
        <taxon>Verrucomicrobiia</taxon>
        <taxon>Verrucomicrobiales</taxon>
        <taxon>Verrucomicrobiaceae</taxon>
        <taxon>Luteolibacter</taxon>
    </lineage>
</organism>
<feature type="domain" description="Type II secretion system protein GspF" evidence="12">
    <location>
        <begin position="85"/>
        <end position="208"/>
    </location>
</feature>
<evidence type="ECO:0000256" key="9">
    <source>
        <dbReference type="RuleBase" id="RU003923"/>
    </source>
</evidence>
<dbReference type="InterPro" id="IPR042094">
    <property type="entry name" value="T2SS_GspF_sf"/>
</dbReference>
<dbReference type="RefSeq" id="WP_341407719.1">
    <property type="nucleotide sequence ID" value="NZ_JBBUKT010000014.1"/>
</dbReference>
<keyword evidence="7 11" id="KW-1133">Transmembrane helix</keyword>
<evidence type="ECO:0000256" key="3">
    <source>
        <dbReference type="ARBA" id="ARBA00022448"/>
    </source>
</evidence>
<evidence type="ECO:0000256" key="2">
    <source>
        <dbReference type="ARBA" id="ARBA00005745"/>
    </source>
</evidence>
<evidence type="ECO:0000256" key="4">
    <source>
        <dbReference type="ARBA" id="ARBA00022475"/>
    </source>
</evidence>
<evidence type="ECO:0000259" key="12">
    <source>
        <dbReference type="Pfam" id="PF00482"/>
    </source>
</evidence>
<protein>
    <submittedName>
        <fullName evidence="13">Type II secretion system F family protein</fullName>
    </submittedName>
</protein>
<keyword evidence="3 9" id="KW-0813">Transport</keyword>
<evidence type="ECO:0000313" key="14">
    <source>
        <dbReference type="Proteomes" id="UP001371305"/>
    </source>
</evidence>
<evidence type="ECO:0000256" key="7">
    <source>
        <dbReference type="ARBA" id="ARBA00022989"/>
    </source>
</evidence>
<evidence type="ECO:0000313" key="13">
    <source>
        <dbReference type="EMBL" id="MEK7953951.1"/>
    </source>
</evidence>
<dbReference type="InterPro" id="IPR001992">
    <property type="entry name" value="T2SS_GspF/T4SS_PilC_CS"/>
</dbReference>